<sequence>MPRQLTPEMDGQSYFEHQQLYRQQQGWKLVSLTFLFLFVLVAVEVFAVRQYEPEGAKLLVQVIACAVMGGLLLLASLRHLIPSVMRWQVISSVMALIFGLGWAALFMLPLYGGRYESVALYSDLFTIIAVIGFFSYRSATYCAVLPVLAAWMVSDMVVAGSMQPLVFFTAMVRLTIVVVVREYLFYWFHSSVWRSYEEQRLRLELANVALIDNVTGLQNDRHFSMMLSREVLSARRQNTALSVVALYIDPLREHGMTYGQQEAKEVLRRIGRGLRRGVFRPRDFLARQGNDEFALLLPYTNEEGAKIVAERLSEQVHLSCDHTIRERLKKPVAVKAVVLEWQPDMSEVMVRQLLRTSLEALREENAEGDCVRILGHNLQ</sequence>
<dbReference type="GO" id="GO:0052621">
    <property type="term" value="F:diguanylate cyclase activity"/>
    <property type="evidence" value="ECO:0007669"/>
    <property type="project" value="UniProtKB-EC"/>
</dbReference>
<evidence type="ECO:0000256" key="1">
    <source>
        <dbReference type="ARBA" id="ARBA00012528"/>
    </source>
</evidence>
<accession>A0A0J1H4A0</accession>
<dbReference type="InterPro" id="IPR029787">
    <property type="entry name" value="Nucleotide_cyclase"/>
</dbReference>
<dbReference type="Gene3D" id="3.30.70.270">
    <property type="match status" value="1"/>
</dbReference>
<comment type="caution">
    <text evidence="5">The sequence shown here is derived from an EMBL/GenBank/DDBJ whole genome shotgun (WGS) entry which is preliminary data.</text>
</comment>
<dbReference type="Pfam" id="PF00990">
    <property type="entry name" value="GGDEF"/>
    <property type="match status" value="1"/>
</dbReference>
<dbReference type="PANTHER" id="PTHR45138">
    <property type="entry name" value="REGULATORY COMPONENTS OF SENSORY TRANSDUCTION SYSTEM"/>
    <property type="match status" value="1"/>
</dbReference>
<keyword evidence="3" id="KW-1133">Transmembrane helix</keyword>
<organism evidence="5 6">
    <name type="scientific">Photobacterium aquae</name>
    <dbReference type="NCBI Taxonomy" id="1195763"/>
    <lineage>
        <taxon>Bacteria</taxon>
        <taxon>Pseudomonadati</taxon>
        <taxon>Pseudomonadota</taxon>
        <taxon>Gammaproteobacteria</taxon>
        <taxon>Vibrionales</taxon>
        <taxon>Vibrionaceae</taxon>
        <taxon>Photobacterium</taxon>
    </lineage>
</organism>
<dbReference type="GO" id="GO:0005886">
    <property type="term" value="C:plasma membrane"/>
    <property type="evidence" value="ECO:0007669"/>
    <property type="project" value="TreeGrafter"/>
</dbReference>
<dbReference type="PATRIC" id="fig|1195763.3.peg.1734"/>
<gene>
    <name evidence="5" type="ORF">ABT56_08135</name>
</gene>
<evidence type="ECO:0000313" key="5">
    <source>
        <dbReference type="EMBL" id="KLV06590.1"/>
    </source>
</evidence>
<proteinExistence type="predicted"/>
<dbReference type="GO" id="GO:0043709">
    <property type="term" value="P:cell adhesion involved in single-species biofilm formation"/>
    <property type="evidence" value="ECO:0007669"/>
    <property type="project" value="TreeGrafter"/>
</dbReference>
<dbReference type="STRING" id="1195763.ABT56_08135"/>
<evidence type="ECO:0000259" key="4">
    <source>
        <dbReference type="PROSITE" id="PS50887"/>
    </source>
</evidence>
<feature type="transmembrane region" description="Helical" evidence="3">
    <location>
        <begin position="29"/>
        <end position="46"/>
    </location>
</feature>
<dbReference type="Proteomes" id="UP000036097">
    <property type="component" value="Unassembled WGS sequence"/>
</dbReference>
<name>A0A0J1H4A0_9GAMM</name>
<dbReference type="InterPro" id="IPR000160">
    <property type="entry name" value="GGDEF_dom"/>
</dbReference>
<evidence type="ECO:0000256" key="3">
    <source>
        <dbReference type="SAM" id="Phobius"/>
    </source>
</evidence>
<reference evidence="5 6" key="1">
    <citation type="submission" date="2015-05" db="EMBL/GenBank/DDBJ databases">
        <title>Photobacterium galathea sp. nov.</title>
        <authorList>
            <person name="Machado H."/>
            <person name="Gram L."/>
        </authorList>
    </citation>
    <scope>NUCLEOTIDE SEQUENCE [LARGE SCALE GENOMIC DNA]</scope>
    <source>
        <strain evidence="5 6">CGMCC 1.12159</strain>
    </source>
</reference>
<evidence type="ECO:0000256" key="2">
    <source>
        <dbReference type="ARBA" id="ARBA00034247"/>
    </source>
</evidence>
<keyword evidence="3" id="KW-0812">Transmembrane</keyword>
<feature type="domain" description="GGDEF" evidence="4">
    <location>
        <begin position="239"/>
        <end position="379"/>
    </location>
</feature>
<feature type="transmembrane region" description="Helical" evidence="3">
    <location>
        <begin position="165"/>
        <end position="184"/>
    </location>
</feature>
<dbReference type="SMART" id="SM00267">
    <property type="entry name" value="GGDEF"/>
    <property type="match status" value="1"/>
</dbReference>
<comment type="catalytic activity">
    <reaction evidence="2">
        <text>2 GTP = 3',3'-c-di-GMP + 2 diphosphate</text>
        <dbReference type="Rhea" id="RHEA:24898"/>
        <dbReference type="ChEBI" id="CHEBI:33019"/>
        <dbReference type="ChEBI" id="CHEBI:37565"/>
        <dbReference type="ChEBI" id="CHEBI:58805"/>
        <dbReference type="EC" id="2.7.7.65"/>
    </reaction>
</comment>
<dbReference type="OrthoDB" id="5811490at2"/>
<dbReference type="SUPFAM" id="SSF55073">
    <property type="entry name" value="Nucleotide cyclase"/>
    <property type="match status" value="1"/>
</dbReference>
<protein>
    <recommendedName>
        <fullName evidence="1">diguanylate cyclase</fullName>
        <ecNumber evidence="1">2.7.7.65</ecNumber>
    </recommendedName>
</protein>
<dbReference type="InterPro" id="IPR050469">
    <property type="entry name" value="Diguanylate_Cyclase"/>
</dbReference>
<dbReference type="PROSITE" id="PS50887">
    <property type="entry name" value="GGDEF"/>
    <property type="match status" value="1"/>
</dbReference>
<dbReference type="InterPro" id="IPR043128">
    <property type="entry name" value="Rev_trsase/Diguanyl_cyclase"/>
</dbReference>
<dbReference type="RefSeq" id="WP_047878382.1">
    <property type="nucleotide sequence ID" value="NZ_LDOT01000009.1"/>
</dbReference>
<dbReference type="EMBL" id="LDOT01000009">
    <property type="protein sequence ID" value="KLV06590.1"/>
    <property type="molecule type" value="Genomic_DNA"/>
</dbReference>
<dbReference type="GO" id="GO:1902201">
    <property type="term" value="P:negative regulation of bacterial-type flagellum-dependent cell motility"/>
    <property type="evidence" value="ECO:0007669"/>
    <property type="project" value="TreeGrafter"/>
</dbReference>
<evidence type="ECO:0000313" key="6">
    <source>
        <dbReference type="Proteomes" id="UP000036097"/>
    </source>
</evidence>
<dbReference type="NCBIfam" id="TIGR00254">
    <property type="entry name" value="GGDEF"/>
    <property type="match status" value="1"/>
</dbReference>
<keyword evidence="6" id="KW-1185">Reference proteome</keyword>
<feature type="transmembrane region" description="Helical" evidence="3">
    <location>
        <begin position="89"/>
        <end position="112"/>
    </location>
</feature>
<dbReference type="AlphaFoldDB" id="A0A0J1H4A0"/>
<dbReference type="EC" id="2.7.7.65" evidence="1"/>
<feature type="transmembrane region" description="Helical" evidence="3">
    <location>
        <begin position="58"/>
        <end position="77"/>
    </location>
</feature>
<dbReference type="PANTHER" id="PTHR45138:SF9">
    <property type="entry name" value="DIGUANYLATE CYCLASE DGCM-RELATED"/>
    <property type="match status" value="1"/>
</dbReference>
<keyword evidence="3" id="KW-0472">Membrane</keyword>